<evidence type="ECO:0000313" key="1">
    <source>
        <dbReference type="EMBL" id="DAE92305.1"/>
    </source>
</evidence>
<organism evidence="1">
    <name type="scientific">Siphoviridae sp. ctFBb37</name>
    <dbReference type="NCBI Taxonomy" id="2827565"/>
    <lineage>
        <taxon>Viruses</taxon>
        <taxon>Duplodnaviria</taxon>
        <taxon>Heunggongvirae</taxon>
        <taxon>Uroviricota</taxon>
        <taxon>Caudoviricetes</taxon>
    </lineage>
</organism>
<dbReference type="EMBL" id="BK057796">
    <property type="protein sequence ID" value="DAE92305.1"/>
    <property type="molecule type" value="Genomic_DNA"/>
</dbReference>
<proteinExistence type="predicted"/>
<protein>
    <submittedName>
        <fullName evidence="1">Uncharacterized protein</fullName>
    </submittedName>
</protein>
<sequence>MPEIKIKVRDKCAEGEGVIICNNSDYTVVWDLDGEWTPYDTKTMRVNLADGTYQDVVFTGNAAALPVLTASGWVSVGLYAGDIHTSRAARLLALSSVLTPGGSPAAPAEDVYAQIMAKLNELSTVSPEDIAKAVEDYLTEHPAASASMRVEGGYIQFSGDGKTWENVIALADLKGPKGDTGAGMDVTGATVDQIAKISAIDDKGVPTAWEPVDMPSGGGDETWEKIADVALSADTSLYIVANFATWRKVKIILDRDTFISGLSKNVWCRLFKGKSEYASLGYLTSEYGYLHWEFGAEVNDLFATSSKIASNNRYASTYITSTGTFLLYNVSPDDLDIGILFTDTSVIQAGDKITVLGVRR</sequence>
<accession>A0A8S5RSQ8</accession>
<reference evidence="1" key="1">
    <citation type="journal article" date="2021" name="Proc. Natl. Acad. Sci. U.S.A.">
        <title>A Catalog of Tens of Thousands of Viruses from Human Metagenomes Reveals Hidden Associations with Chronic Diseases.</title>
        <authorList>
            <person name="Tisza M.J."/>
            <person name="Buck C.B."/>
        </authorList>
    </citation>
    <scope>NUCLEOTIDE SEQUENCE</scope>
    <source>
        <strain evidence="1">CtFBb37</strain>
    </source>
</reference>
<name>A0A8S5RSQ8_9CAUD</name>